<feature type="compositionally biased region" description="Basic residues" evidence="1">
    <location>
        <begin position="118"/>
        <end position="138"/>
    </location>
</feature>
<evidence type="ECO:0000256" key="1">
    <source>
        <dbReference type="SAM" id="MobiDB-lite"/>
    </source>
</evidence>
<reference evidence="2" key="1">
    <citation type="submission" date="2020-05" db="EMBL/GenBank/DDBJ databases">
        <authorList>
            <person name="Chiriac C."/>
            <person name="Salcher M."/>
            <person name="Ghai R."/>
            <person name="Kavagutti S V."/>
        </authorList>
    </citation>
    <scope>NUCLEOTIDE SEQUENCE</scope>
</reference>
<gene>
    <name evidence="2" type="ORF">UFOPK1726_00299</name>
</gene>
<dbReference type="EMBL" id="CAEZTT010000020">
    <property type="protein sequence ID" value="CAB4571303.1"/>
    <property type="molecule type" value="Genomic_DNA"/>
</dbReference>
<accession>A0A6J6EAH4</accession>
<dbReference type="AlphaFoldDB" id="A0A6J6EAH4"/>
<proteinExistence type="predicted"/>
<feature type="region of interest" description="Disordered" evidence="1">
    <location>
        <begin position="95"/>
        <end position="138"/>
    </location>
</feature>
<protein>
    <submittedName>
        <fullName evidence="2">Unannotated protein</fullName>
    </submittedName>
</protein>
<evidence type="ECO:0000313" key="2">
    <source>
        <dbReference type="EMBL" id="CAB4571303.1"/>
    </source>
</evidence>
<organism evidence="2">
    <name type="scientific">freshwater metagenome</name>
    <dbReference type="NCBI Taxonomy" id="449393"/>
    <lineage>
        <taxon>unclassified sequences</taxon>
        <taxon>metagenomes</taxon>
        <taxon>ecological metagenomes</taxon>
    </lineage>
</organism>
<feature type="compositionally biased region" description="Basic and acidic residues" evidence="1">
    <location>
        <begin position="102"/>
        <end position="111"/>
    </location>
</feature>
<name>A0A6J6EAH4_9ZZZZ</name>
<sequence>MAATSSDEAFLRFLQRSKEINESKPWHKLDIVLKRQKIQAYIEELIRLSDSIKTKESLASLKDAVLSNYAGITVNYVSGVISSIDNLKMKEDESGEQIYEFHPGDVPDKKKPTAKTTAKNKPKAKKQLKLKTPSARKS</sequence>